<dbReference type="EMBL" id="FRAS01000014">
    <property type="protein sequence ID" value="SHL40734.1"/>
    <property type="molecule type" value="Genomic_DNA"/>
</dbReference>
<dbReference type="Proteomes" id="UP000183947">
    <property type="component" value="Unassembled WGS sequence"/>
</dbReference>
<dbReference type="STRING" id="1121959.SAMN02746009_02689"/>
<accession>A0A1M7ADF1</accession>
<evidence type="ECO:0000313" key="2">
    <source>
        <dbReference type="Proteomes" id="UP000183947"/>
    </source>
</evidence>
<protein>
    <submittedName>
        <fullName evidence="1">Uncharacterized protein</fullName>
    </submittedName>
</protein>
<dbReference type="AlphaFoldDB" id="A0A1M7ADF1"/>
<keyword evidence="2" id="KW-1185">Reference proteome</keyword>
<reference evidence="2" key="1">
    <citation type="submission" date="2016-11" db="EMBL/GenBank/DDBJ databases">
        <authorList>
            <person name="Varghese N."/>
            <person name="Submissions S."/>
        </authorList>
    </citation>
    <scope>NUCLEOTIDE SEQUENCE [LARGE SCALE GENOMIC DNA]</scope>
    <source>
        <strain evidence="2">DSM 18569</strain>
    </source>
</reference>
<dbReference type="OrthoDB" id="883948at2"/>
<gene>
    <name evidence="1" type="ORF">SAMN02746009_02689</name>
</gene>
<name>A0A1M7ADF1_9BACT</name>
<proteinExistence type="predicted"/>
<sequence>MALNPASPAGFNIYRNTDYQIEASKFLWFFSYLTTLPATCRTSSACHHFPLLSAKMWYSNWNRQLMLFYHSHPITMNSFLKKISAVALFSALSLGGTNAWAQNTYGGVPQRGNGAFVLKEESTQCLPNSLLGVPALAATDCVTMTREKLVATPSGKATIVWRGTVPVAARPAQRVVFNSTFTENTHTESLGRVYDTVAITDPNGSITLTLTDRDKTKGRGKK</sequence>
<organism evidence="1 2">
    <name type="scientific">Hymenobacter psychrotolerans DSM 18569</name>
    <dbReference type="NCBI Taxonomy" id="1121959"/>
    <lineage>
        <taxon>Bacteria</taxon>
        <taxon>Pseudomonadati</taxon>
        <taxon>Bacteroidota</taxon>
        <taxon>Cytophagia</taxon>
        <taxon>Cytophagales</taxon>
        <taxon>Hymenobacteraceae</taxon>
        <taxon>Hymenobacter</taxon>
    </lineage>
</organism>
<evidence type="ECO:0000313" key="1">
    <source>
        <dbReference type="EMBL" id="SHL40734.1"/>
    </source>
</evidence>
<dbReference type="RefSeq" id="WP_139252285.1">
    <property type="nucleotide sequence ID" value="NZ_FRAS01000014.1"/>
</dbReference>